<reference evidence="1" key="2">
    <citation type="submission" date="2013-05" db="EMBL/GenBank/DDBJ databases">
        <authorList>
            <person name="Carter J.-M."/>
            <person name="Baker S.C."/>
            <person name="Pink R."/>
            <person name="Carter D.R.F."/>
            <person name="Collins A."/>
            <person name="Tomlin J."/>
            <person name="Gibbs M."/>
            <person name="Breuker C.J."/>
        </authorList>
    </citation>
    <scope>NUCLEOTIDE SEQUENCE</scope>
    <source>
        <tissue evidence="1">Ovary</tissue>
    </source>
</reference>
<sequence>MPCGDGRSEYFFYHRSSSHGCRTRRLTEFKRTTISSVLCYCYHLPRSRTRLPEQPDYGQTLPPLEAFSPAEDCYWLLIKKCVTNKQF</sequence>
<name>S4NWS1_9NEOP</name>
<proteinExistence type="predicted"/>
<evidence type="ECO:0000313" key="1">
    <source>
        <dbReference type="EMBL" id="JAA80123.1"/>
    </source>
</evidence>
<accession>S4NWS1</accession>
<dbReference type="EMBL" id="GAIX01012437">
    <property type="protein sequence ID" value="JAA80123.1"/>
    <property type="molecule type" value="Transcribed_RNA"/>
</dbReference>
<reference evidence="1" key="1">
    <citation type="journal article" date="2013" name="BMC Genomics">
        <title>Unscrambling butterfly oogenesis.</title>
        <authorList>
            <person name="Carter J.M."/>
            <person name="Baker S.C."/>
            <person name="Pink R."/>
            <person name="Carter D.R."/>
            <person name="Collins A."/>
            <person name="Tomlin J."/>
            <person name="Gibbs M."/>
            <person name="Breuker C.J."/>
        </authorList>
    </citation>
    <scope>NUCLEOTIDE SEQUENCE</scope>
    <source>
        <tissue evidence="1">Ovary</tissue>
    </source>
</reference>
<dbReference type="AlphaFoldDB" id="S4NWS1"/>
<protein>
    <submittedName>
        <fullName evidence="1">Uncharacterized protein</fullName>
    </submittedName>
</protein>
<organism evidence="1">
    <name type="scientific">Pararge aegeria</name>
    <name type="common">speckled wood butterfly</name>
    <dbReference type="NCBI Taxonomy" id="116150"/>
    <lineage>
        <taxon>Eukaryota</taxon>
        <taxon>Metazoa</taxon>
        <taxon>Ecdysozoa</taxon>
        <taxon>Arthropoda</taxon>
        <taxon>Hexapoda</taxon>
        <taxon>Insecta</taxon>
        <taxon>Pterygota</taxon>
        <taxon>Neoptera</taxon>
        <taxon>Endopterygota</taxon>
        <taxon>Lepidoptera</taxon>
        <taxon>Glossata</taxon>
        <taxon>Ditrysia</taxon>
        <taxon>Papilionoidea</taxon>
        <taxon>Nymphalidae</taxon>
        <taxon>Satyrinae</taxon>
        <taxon>Satyrini</taxon>
        <taxon>Parargina</taxon>
        <taxon>Pararge</taxon>
    </lineage>
</organism>